<keyword evidence="6 10" id="KW-0067">ATP-binding</keyword>
<evidence type="ECO:0000256" key="2">
    <source>
        <dbReference type="ARBA" id="ARBA00010871"/>
    </source>
</evidence>
<dbReference type="InterPro" id="IPR011761">
    <property type="entry name" value="ATP-grasp"/>
</dbReference>
<evidence type="ECO:0000256" key="3">
    <source>
        <dbReference type="ARBA" id="ARBA00022490"/>
    </source>
</evidence>
<evidence type="ECO:0000313" key="13">
    <source>
        <dbReference type="Proteomes" id="UP001367676"/>
    </source>
</evidence>
<evidence type="ECO:0000256" key="1">
    <source>
        <dbReference type="ARBA" id="ARBA00004496"/>
    </source>
</evidence>
<evidence type="ECO:0000259" key="11">
    <source>
        <dbReference type="PROSITE" id="PS50975"/>
    </source>
</evidence>
<evidence type="ECO:0000256" key="4">
    <source>
        <dbReference type="ARBA" id="ARBA00022598"/>
    </source>
</evidence>
<dbReference type="EMBL" id="JBBCAQ010000022">
    <property type="protein sequence ID" value="KAK7590132.1"/>
    <property type="molecule type" value="Genomic_DNA"/>
</dbReference>
<reference evidence="12 13" key="1">
    <citation type="submission" date="2024-03" db="EMBL/GenBank/DDBJ databases">
        <title>Adaptation during the transition from Ophiocordyceps entomopathogen to insect associate is accompanied by gene loss and intensified selection.</title>
        <authorList>
            <person name="Ward C.M."/>
            <person name="Onetto C.A."/>
            <person name="Borneman A.R."/>
        </authorList>
    </citation>
    <scope>NUCLEOTIDE SEQUENCE [LARGE SCALE GENOMIC DNA]</scope>
    <source>
        <strain evidence="12">AWRI1</strain>
        <tissue evidence="12">Single Adult Female</tissue>
    </source>
</reference>
<dbReference type="Gene3D" id="3.40.50.20">
    <property type="match status" value="1"/>
</dbReference>
<keyword evidence="3" id="KW-0963">Cytoplasm</keyword>
<evidence type="ECO:0000256" key="9">
    <source>
        <dbReference type="ARBA" id="ARBA00023316"/>
    </source>
</evidence>
<evidence type="ECO:0000313" key="12">
    <source>
        <dbReference type="EMBL" id="KAK7590132.1"/>
    </source>
</evidence>
<comment type="subcellular location">
    <subcellularLocation>
        <location evidence="1">Cytoplasm</location>
    </subcellularLocation>
</comment>
<dbReference type="Proteomes" id="UP001367676">
    <property type="component" value="Unassembled WGS sequence"/>
</dbReference>
<feature type="domain" description="ATP-grasp" evidence="11">
    <location>
        <begin position="104"/>
        <end position="350"/>
    </location>
</feature>
<comment type="similarity">
    <text evidence="2">Belongs to the D-alanine--D-alanine ligase family.</text>
</comment>
<dbReference type="InterPro" id="IPR011095">
    <property type="entry name" value="Dala_Dala_lig_C"/>
</dbReference>
<dbReference type="GO" id="GO:0005737">
    <property type="term" value="C:cytoplasm"/>
    <property type="evidence" value="ECO:0007669"/>
    <property type="project" value="UniProtKB-SubCell"/>
</dbReference>
<evidence type="ECO:0000256" key="5">
    <source>
        <dbReference type="ARBA" id="ARBA00022741"/>
    </source>
</evidence>
<evidence type="ECO:0000256" key="8">
    <source>
        <dbReference type="ARBA" id="ARBA00022984"/>
    </source>
</evidence>
<dbReference type="GO" id="GO:0005524">
    <property type="term" value="F:ATP binding"/>
    <property type="evidence" value="ECO:0007669"/>
    <property type="project" value="UniProtKB-UniRule"/>
</dbReference>
<comment type="caution">
    <text evidence="12">The sequence shown here is derived from an EMBL/GenBank/DDBJ whole genome shotgun (WGS) entry which is preliminary data.</text>
</comment>
<keyword evidence="5 10" id="KW-0547">Nucleotide-binding</keyword>
<dbReference type="Gene3D" id="3.30.1490.20">
    <property type="entry name" value="ATP-grasp fold, A domain"/>
    <property type="match status" value="1"/>
</dbReference>
<dbReference type="InterPro" id="IPR016185">
    <property type="entry name" value="PreATP-grasp_dom_sf"/>
</dbReference>
<keyword evidence="13" id="KW-1185">Reference proteome</keyword>
<sequence length="357" mass="39306">MDIPKKHVAVVGGGTCTERESSLETAELVVKALTDAGYRVTFVDMDTEIAIKLSTLKPDVVFNCMQGIFGKDGCLPGHLNIMKLPYTHCGVLASSLASDKIKAKQWFRTIGLSTPDSVVIDKSDYVAGKSGDPMDRPYIIKPVAQGTSRDGNDQICFVTVPLSIYNVITSFRYRYVEAIFHGDDFDFASYTFPYGNQILVERFIKGREFTVAVLNGDVLGAAEVGESGASCPKSWYFFTSAPNQVGNLGKSKRFRDLETKYHEGFIKLSCPPHVSDSVNTELLASAEKIYKSLDCRGPIRIDYILEEKTDRLFVLEVNTDPGLGPMSDFPAIAAASRGMNLECIFDEILKSACCDFQ</sequence>
<name>A0AAN9Y3R2_9HEMI</name>
<dbReference type="AlphaFoldDB" id="A0AAN9Y3R2"/>
<dbReference type="SUPFAM" id="SSF52440">
    <property type="entry name" value="PreATP-grasp domain"/>
    <property type="match status" value="1"/>
</dbReference>
<accession>A0AAN9Y3R2</accession>
<dbReference type="GO" id="GO:0008716">
    <property type="term" value="F:D-alanine-D-alanine ligase activity"/>
    <property type="evidence" value="ECO:0007669"/>
    <property type="project" value="InterPro"/>
</dbReference>
<dbReference type="Gene3D" id="3.30.470.20">
    <property type="entry name" value="ATP-grasp fold, B domain"/>
    <property type="match status" value="2"/>
</dbReference>
<dbReference type="PROSITE" id="PS00844">
    <property type="entry name" value="DALA_DALA_LIGASE_2"/>
    <property type="match status" value="1"/>
</dbReference>
<evidence type="ECO:0000256" key="6">
    <source>
        <dbReference type="ARBA" id="ARBA00022840"/>
    </source>
</evidence>
<proteinExistence type="inferred from homology"/>
<keyword evidence="7" id="KW-0133">Cell shape</keyword>
<organism evidence="12 13">
    <name type="scientific">Parthenolecanium corni</name>
    <dbReference type="NCBI Taxonomy" id="536013"/>
    <lineage>
        <taxon>Eukaryota</taxon>
        <taxon>Metazoa</taxon>
        <taxon>Ecdysozoa</taxon>
        <taxon>Arthropoda</taxon>
        <taxon>Hexapoda</taxon>
        <taxon>Insecta</taxon>
        <taxon>Pterygota</taxon>
        <taxon>Neoptera</taxon>
        <taxon>Paraneoptera</taxon>
        <taxon>Hemiptera</taxon>
        <taxon>Sternorrhyncha</taxon>
        <taxon>Coccoidea</taxon>
        <taxon>Coccidae</taxon>
        <taxon>Parthenolecanium</taxon>
    </lineage>
</organism>
<keyword evidence="4" id="KW-0436">Ligase</keyword>
<dbReference type="PANTHER" id="PTHR23132">
    <property type="entry name" value="D-ALANINE--D-ALANINE LIGASE"/>
    <property type="match status" value="1"/>
</dbReference>
<dbReference type="Pfam" id="PF07478">
    <property type="entry name" value="Dala_Dala_lig_C"/>
    <property type="match status" value="1"/>
</dbReference>
<keyword evidence="8" id="KW-0573">Peptidoglycan synthesis</keyword>
<evidence type="ECO:0000256" key="7">
    <source>
        <dbReference type="ARBA" id="ARBA00022960"/>
    </source>
</evidence>
<dbReference type="InterPro" id="IPR000291">
    <property type="entry name" value="D-Ala_lig_Van_CS"/>
</dbReference>
<dbReference type="PANTHER" id="PTHR23132:SF23">
    <property type="entry name" value="D-ALANINE--D-ALANINE LIGASE B"/>
    <property type="match status" value="1"/>
</dbReference>
<dbReference type="GO" id="GO:0071555">
    <property type="term" value="P:cell wall organization"/>
    <property type="evidence" value="ECO:0007669"/>
    <property type="project" value="UniProtKB-KW"/>
</dbReference>
<protein>
    <recommendedName>
        <fullName evidence="11">ATP-grasp domain-containing protein</fullName>
    </recommendedName>
</protein>
<dbReference type="SUPFAM" id="SSF56059">
    <property type="entry name" value="Glutathione synthetase ATP-binding domain-like"/>
    <property type="match status" value="1"/>
</dbReference>
<dbReference type="GO" id="GO:0046872">
    <property type="term" value="F:metal ion binding"/>
    <property type="evidence" value="ECO:0007669"/>
    <property type="project" value="InterPro"/>
</dbReference>
<dbReference type="GO" id="GO:0008360">
    <property type="term" value="P:regulation of cell shape"/>
    <property type="evidence" value="ECO:0007669"/>
    <property type="project" value="UniProtKB-KW"/>
</dbReference>
<evidence type="ECO:0000256" key="10">
    <source>
        <dbReference type="PROSITE-ProRule" id="PRU00409"/>
    </source>
</evidence>
<keyword evidence="9" id="KW-0961">Cell wall biogenesis/degradation</keyword>
<dbReference type="InterPro" id="IPR013815">
    <property type="entry name" value="ATP_grasp_subdomain_1"/>
</dbReference>
<dbReference type="PROSITE" id="PS50975">
    <property type="entry name" value="ATP_GRASP"/>
    <property type="match status" value="1"/>
</dbReference>
<gene>
    <name evidence="12" type="ORF">V9T40_001745</name>
</gene>